<keyword evidence="1" id="KW-0472">Membrane</keyword>
<dbReference type="EMBL" id="PYGA01000003">
    <property type="protein sequence ID" value="PSK99455.1"/>
    <property type="molecule type" value="Genomic_DNA"/>
</dbReference>
<comment type="caution">
    <text evidence="2">The sequence shown here is derived from an EMBL/GenBank/DDBJ whole genome shotgun (WGS) entry which is preliminary data.</text>
</comment>
<dbReference type="AlphaFoldDB" id="A0A2P8DQE3"/>
<evidence type="ECO:0000313" key="3">
    <source>
        <dbReference type="Proteomes" id="UP000240542"/>
    </source>
</evidence>
<proteinExistence type="predicted"/>
<protein>
    <submittedName>
        <fullName evidence="2">Uncharacterized protein</fullName>
    </submittedName>
</protein>
<gene>
    <name evidence="2" type="ORF">CLV63_103180</name>
</gene>
<accession>A0A2P8DQE3</accession>
<organism evidence="2 3">
    <name type="scientific">Murinocardiopsis flavida</name>
    <dbReference type="NCBI Taxonomy" id="645275"/>
    <lineage>
        <taxon>Bacteria</taxon>
        <taxon>Bacillati</taxon>
        <taxon>Actinomycetota</taxon>
        <taxon>Actinomycetes</taxon>
        <taxon>Streptosporangiales</taxon>
        <taxon>Nocardiopsidaceae</taxon>
        <taxon>Murinocardiopsis</taxon>
    </lineage>
</organism>
<feature type="transmembrane region" description="Helical" evidence="1">
    <location>
        <begin position="101"/>
        <end position="116"/>
    </location>
</feature>
<feature type="transmembrane region" description="Helical" evidence="1">
    <location>
        <begin position="75"/>
        <end position="95"/>
    </location>
</feature>
<feature type="transmembrane region" description="Helical" evidence="1">
    <location>
        <begin position="20"/>
        <end position="40"/>
    </location>
</feature>
<keyword evidence="1" id="KW-1133">Transmembrane helix</keyword>
<evidence type="ECO:0000313" key="2">
    <source>
        <dbReference type="EMBL" id="PSK99455.1"/>
    </source>
</evidence>
<evidence type="ECO:0000256" key="1">
    <source>
        <dbReference type="SAM" id="Phobius"/>
    </source>
</evidence>
<dbReference type="Proteomes" id="UP000240542">
    <property type="component" value="Unassembled WGS sequence"/>
</dbReference>
<keyword evidence="3" id="KW-1185">Reference proteome</keyword>
<name>A0A2P8DQE3_9ACTN</name>
<sequence>MTATRVPFRHLHRDVRVLSIVLYVFAAMSLLGTAGTLVLYATNVLAFLFIIGFVFVPGAVAFLLAMLLPQGGVALFSIIVLYGIGGALTALVSIAAGVDSGILPMTFPVLILIFALKKGTRAHLLGA</sequence>
<keyword evidence="1" id="KW-0812">Transmembrane</keyword>
<reference evidence="2 3" key="1">
    <citation type="submission" date="2018-03" db="EMBL/GenBank/DDBJ databases">
        <title>Genomic Encyclopedia of Archaeal and Bacterial Type Strains, Phase II (KMG-II): from individual species to whole genera.</title>
        <authorList>
            <person name="Goeker M."/>
        </authorList>
    </citation>
    <scope>NUCLEOTIDE SEQUENCE [LARGE SCALE GENOMIC DNA]</scope>
    <source>
        <strain evidence="2 3">DSM 45312</strain>
    </source>
</reference>
<feature type="transmembrane region" description="Helical" evidence="1">
    <location>
        <begin position="46"/>
        <end position="68"/>
    </location>
</feature>
<dbReference type="RefSeq" id="WP_106581862.1">
    <property type="nucleotide sequence ID" value="NZ_PYGA01000003.1"/>
</dbReference>